<accession>A0A381W5G5</accession>
<dbReference type="Pfam" id="PF00535">
    <property type="entry name" value="Glycos_transf_2"/>
    <property type="match status" value="1"/>
</dbReference>
<reference evidence="3" key="1">
    <citation type="submission" date="2018-05" db="EMBL/GenBank/DDBJ databases">
        <authorList>
            <person name="Lanie J.A."/>
            <person name="Ng W.-L."/>
            <person name="Kazmierczak K.M."/>
            <person name="Andrzejewski T.M."/>
            <person name="Davidsen T.M."/>
            <person name="Wayne K.J."/>
            <person name="Tettelin H."/>
            <person name="Glass J.I."/>
            <person name="Rusch D."/>
            <person name="Podicherti R."/>
            <person name="Tsui H.-C.T."/>
            <person name="Winkler M.E."/>
        </authorList>
    </citation>
    <scope>NUCLEOTIDE SEQUENCE</scope>
</reference>
<dbReference type="CDD" id="cd04186">
    <property type="entry name" value="GT_2_like_c"/>
    <property type="match status" value="1"/>
</dbReference>
<evidence type="ECO:0000259" key="2">
    <source>
        <dbReference type="Pfam" id="PF13632"/>
    </source>
</evidence>
<evidence type="ECO:0000259" key="1">
    <source>
        <dbReference type="Pfam" id="PF00535"/>
    </source>
</evidence>
<dbReference type="InterPro" id="IPR001173">
    <property type="entry name" value="Glyco_trans_2-like"/>
</dbReference>
<dbReference type="InterPro" id="IPR029044">
    <property type="entry name" value="Nucleotide-diphossugar_trans"/>
</dbReference>
<dbReference type="Gene3D" id="3.90.550.10">
    <property type="entry name" value="Spore Coat Polysaccharide Biosynthesis Protein SpsA, Chain A"/>
    <property type="match status" value="1"/>
</dbReference>
<dbReference type="Pfam" id="PF13632">
    <property type="entry name" value="Glyco_trans_2_3"/>
    <property type="match status" value="1"/>
</dbReference>
<organism evidence="3">
    <name type="scientific">marine metagenome</name>
    <dbReference type="NCBI Taxonomy" id="408172"/>
    <lineage>
        <taxon>unclassified sequences</taxon>
        <taxon>metagenomes</taxon>
        <taxon>ecological metagenomes</taxon>
    </lineage>
</organism>
<gene>
    <name evidence="3" type="ORF">METZ01_LOCUS100042</name>
</gene>
<sequence>MKASICIVNLNARKHLGPCLSSLKDTLGDMSFETIVVDNHSWDGSNSYIQTNFPETTLIENKRNEGYTRAMNQAMGYASGEFVILLNPDSTCEPDALKKLIYFMETDPSIGICGPKVLNDDGTFQKSCRRGIPRPQAVFSYFLGLSNKYPNNKNFTGYHLNHLDENEVNEVEAVSGSCSAIRKDVIEEIGLLDERFFAYQEDSDYCFRAKDKGWKIFYYPESIIYHIGGVGGANSFPFRAIFEWHRSYYKLFIKHFSRDYSPIFNLIYFLIMFSKLIFTEGKYLLNQ</sequence>
<feature type="domain" description="Glycosyltransferase 2-like" evidence="2">
    <location>
        <begin position="173"/>
        <end position="225"/>
    </location>
</feature>
<feature type="domain" description="Glycosyltransferase 2-like" evidence="1">
    <location>
        <begin position="4"/>
        <end position="153"/>
    </location>
</feature>
<dbReference type="SUPFAM" id="SSF53448">
    <property type="entry name" value="Nucleotide-diphospho-sugar transferases"/>
    <property type="match status" value="1"/>
</dbReference>
<dbReference type="AlphaFoldDB" id="A0A381W5G5"/>
<dbReference type="PANTHER" id="PTHR43179:SF7">
    <property type="entry name" value="RHAMNOSYLTRANSFERASE WBBL"/>
    <property type="match status" value="1"/>
</dbReference>
<dbReference type="EMBL" id="UINC01010624">
    <property type="protein sequence ID" value="SVA47188.1"/>
    <property type="molecule type" value="Genomic_DNA"/>
</dbReference>
<name>A0A381W5G5_9ZZZZ</name>
<dbReference type="PANTHER" id="PTHR43179">
    <property type="entry name" value="RHAMNOSYLTRANSFERASE WBBL"/>
    <property type="match status" value="1"/>
</dbReference>
<evidence type="ECO:0000313" key="3">
    <source>
        <dbReference type="EMBL" id="SVA47188.1"/>
    </source>
</evidence>
<proteinExistence type="predicted"/>
<protein>
    <recommendedName>
        <fullName evidence="1 2">Glycosyltransferase 2-like domain-containing protein</fullName>
    </recommendedName>
</protein>